<keyword evidence="14" id="KW-1185">Reference proteome</keyword>
<dbReference type="InterPro" id="IPR001222">
    <property type="entry name" value="Znf_TFIIS"/>
</dbReference>
<dbReference type="InterPro" id="IPR001529">
    <property type="entry name" value="Zn_ribbon_RPB9"/>
</dbReference>
<keyword evidence="8 11" id="KW-0472">Membrane</keyword>
<comment type="similarity">
    <text evidence="2">Belongs to the DP1 family.</text>
</comment>
<name>J4GI61_9APHY</name>
<dbReference type="STRING" id="599839.J4GI61"/>
<dbReference type="GO" id="GO:0003676">
    <property type="term" value="F:nucleic acid binding"/>
    <property type="evidence" value="ECO:0007669"/>
    <property type="project" value="InterPro"/>
</dbReference>
<dbReference type="PANTHER" id="PTHR12300">
    <property type="entry name" value="HVA22-LIKE PROTEINS"/>
    <property type="match status" value="1"/>
</dbReference>
<dbReference type="SUPFAM" id="SSF57783">
    <property type="entry name" value="Zinc beta-ribbon"/>
    <property type="match status" value="1"/>
</dbReference>
<dbReference type="GO" id="GO:0055029">
    <property type="term" value="C:nuclear DNA-directed RNA polymerase complex"/>
    <property type="evidence" value="ECO:0007669"/>
    <property type="project" value="UniProtKB-ARBA"/>
</dbReference>
<gene>
    <name evidence="13" type="ORF">FIBRA_08752</name>
</gene>
<dbReference type="PROSITE" id="PS51133">
    <property type="entry name" value="ZF_TFIIS_2"/>
    <property type="match status" value="1"/>
</dbReference>
<evidence type="ECO:0000256" key="2">
    <source>
        <dbReference type="ARBA" id="ARBA00008573"/>
    </source>
</evidence>
<dbReference type="Proteomes" id="UP000006352">
    <property type="component" value="Unassembled WGS sequence"/>
</dbReference>
<dbReference type="GO" id="GO:0006351">
    <property type="term" value="P:DNA-templated transcription"/>
    <property type="evidence" value="ECO:0007669"/>
    <property type="project" value="InterPro"/>
</dbReference>
<dbReference type="Pfam" id="PF03134">
    <property type="entry name" value="TB2_DP1_HVA22"/>
    <property type="match status" value="1"/>
</dbReference>
<dbReference type="GO" id="GO:0008270">
    <property type="term" value="F:zinc ion binding"/>
    <property type="evidence" value="ECO:0007669"/>
    <property type="project" value="UniProtKB-KW"/>
</dbReference>
<dbReference type="OrthoDB" id="10009287at2759"/>
<sequence>MPKRADKIGSLLFCPDCGTLLNLPQDGDLEVPCEQCGYKEPASCFTRRAAYENIEIVTRSHPDAFPSPLLQKRKTQTRVHDANEALLKVTEKCPECGHMEAYSQEAQLRSADEGSTIFYTVRIPIRMTARADWLALPRSKHASSKPISTLLSPPLSLQPAPPPLPPPPLVPSVARLIRNPKGIILRMSASQKLQQHPAFTQAQDKASYYISQLDKELSKHSIFNTFEQRTQVPKSYAFIGAVLVLSVFHSINASAAPVSNLIGWALPAFLSVRALESPGHQDDIQWLTYWVVFGFFNFMESFALRVVLYYFPWYFAFKSVFILWLQLPAFRGAQKLYGTVVKPVFVNVHHKTSGLSDATVTADGLRDRVAVATE</sequence>
<keyword evidence="4 10" id="KW-0479">Metal-binding</keyword>
<dbReference type="GeneID" id="24101383"/>
<evidence type="ECO:0000256" key="10">
    <source>
        <dbReference type="RuleBase" id="RU003474"/>
    </source>
</evidence>
<keyword evidence="3 11" id="KW-0812">Transmembrane</keyword>
<dbReference type="Gene3D" id="2.20.25.10">
    <property type="match status" value="1"/>
</dbReference>
<dbReference type="AlphaFoldDB" id="J4GI61"/>
<organism evidence="13 14">
    <name type="scientific">Fibroporia radiculosa</name>
    <dbReference type="NCBI Taxonomy" id="599839"/>
    <lineage>
        <taxon>Eukaryota</taxon>
        <taxon>Fungi</taxon>
        <taxon>Dikarya</taxon>
        <taxon>Basidiomycota</taxon>
        <taxon>Agaricomycotina</taxon>
        <taxon>Agaricomycetes</taxon>
        <taxon>Polyporales</taxon>
        <taxon>Fibroporiaceae</taxon>
        <taxon>Fibroporia</taxon>
    </lineage>
</organism>
<feature type="transmembrane region" description="Helical" evidence="11">
    <location>
        <begin position="310"/>
        <end position="327"/>
    </location>
</feature>
<evidence type="ECO:0000313" key="13">
    <source>
        <dbReference type="EMBL" id="CCM06483.1"/>
    </source>
</evidence>
<comment type="subcellular location">
    <subcellularLocation>
        <location evidence="1">Membrane</location>
        <topology evidence="1">Multi-pass membrane protein</topology>
    </subcellularLocation>
</comment>
<comment type="similarity">
    <text evidence="10">Belongs to the archaeal rpoM/eukaryotic RPA12/RPB9/RPC11 RNA polymerase family.</text>
</comment>
<evidence type="ECO:0000256" key="3">
    <source>
        <dbReference type="ARBA" id="ARBA00022692"/>
    </source>
</evidence>
<dbReference type="RefSeq" id="XP_012185766.1">
    <property type="nucleotide sequence ID" value="XM_012330376.1"/>
</dbReference>
<evidence type="ECO:0000259" key="12">
    <source>
        <dbReference type="PROSITE" id="PS51133"/>
    </source>
</evidence>
<dbReference type="InterPro" id="IPR034004">
    <property type="entry name" value="Zn_ribbon_RPA12_C"/>
</dbReference>
<keyword evidence="5 9" id="KW-0863">Zinc-finger</keyword>
<dbReference type="SMART" id="SM00661">
    <property type="entry name" value="RPOL9"/>
    <property type="match status" value="1"/>
</dbReference>
<evidence type="ECO:0000256" key="11">
    <source>
        <dbReference type="SAM" id="Phobius"/>
    </source>
</evidence>
<evidence type="ECO:0000256" key="4">
    <source>
        <dbReference type="ARBA" id="ARBA00022723"/>
    </source>
</evidence>
<protein>
    <recommendedName>
        <fullName evidence="12">TFIIS-type domain-containing protein</fullName>
    </recommendedName>
</protein>
<keyword evidence="10" id="KW-0240">DNA-directed RNA polymerase</keyword>
<dbReference type="EMBL" id="HE797355">
    <property type="protein sequence ID" value="CCM06483.1"/>
    <property type="molecule type" value="Genomic_DNA"/>
</dbReference>
<evidence type="ECO:0000256" key="9">
    <source>
        <dbReference type="PROSITE-ProRule" id="PRU00472"/>
    </source>
</evidence>
<accession>J4GI61</accession>
<evidence type="ECO:0000256" key="8">
    <source>
        <dbReference type="ARBA" id="ARBA00023136"/>
    </source>
</evidence>
<dbReference type="InterPro" id="IPR004345">
    <property type="entry name" value="TB2_DP1_HVA22"/>
</dbReference>
<evidence type="ECO:0000313" key="14">
    <source>
        <dbReference type="Proteomes" id="UP000006352"/>
    </source>
</evidence>
<evidence type="ECO:0000256" key="7">
    <source>
        <dbReference type="ARBA" id="ARBA00022989"/>
    </source>
</evidence>
<dbReference type="InParanoid" id="J4GI61"/>
<dbReference type="Pfam" id="PF02150">
    <property type="entry name" value="Zn_ribbon_RPB9"/>
    <property type="match status" value="1"/>
</dbReference>
<dbReference type="HOGENOM" id="CLU_739750_0_0_1"/>
<evidence type="ECO:0000256" key="1">
    <source>
        <dbReference type="ARBA" id="ARBA00004141"/>
    </source>
</evidence>
<dbReference type="PANTHER" id="PTHR12300:SF161">
    <property type="entry name" value="RECEPTOR EXPRESSION-ENHANCING PROTEIN"/>
    <property type="match status" value="1"/>
</dbReference>
<feature type="domain" description="TFIIS-type" evidence="12">
    <location>
        <begin position="89"/>
        <end position="144"/>
    </location>
</feature>
<keyword evidence="6" id="KW-0862">Zinc</keyword>
<evidence type="ECO:0000256" key="5">
    <source>
        <dbReference type="ARBA" id="ARBA00022771"/>
    </source>
</evidence>
<evidence type="ECO:0000256" key="6">
    <source>
        <dbReference type="ARBA" id="ARBA00022833"/>
    </source>
</evidence>
<dbReference type="CDD" id="cd10507">
    <property type="entry name" value="Zn-ribbon_RPA12"/>
    <property type="match status" value="1"/>
</dbReference>
<keyword evidence="10" id="KW-0804">Transcription</keyword>
<reference evidence="13 14" key="1">
    <citation type="journal article" date="2012" name="Appl. Environ. Microbiol.">
        <title>Short-read sequencing for genomic analysis of the brown rot fungus Fibroporia radiculosa.</title>
        <authorList>
            <person name="Tang J.D."/>
            <person name="Perkins A.D."/>
            <person name="Sonstegard T.S."/>
            <person name="Schroeder S.G."/>
            <person name="Burgess S.C."/>
            <person name="Diehl S.V."/>
        </authorList>
    </citation>
    <scope>NUCLEOTIDE SEQUENCE [LARGE SCALE GENOMIC DNA]</scope>
    <source>
        <strain evidence="13 14">TFFH 294</strain>
    </source>
</reference>
<proteinExistence type="inferred from homology"/>
<dbReference type="GO" id="GO:0016020">
    <property type="term" value="C:membrane"/>
    <property type="evidence" value="ECO:0007669"/>
    <property type="project" value="UniProtKB-SubCell"/>
</dbReference>
<feature type="transmembrane region" description="Helical" evidence="11">
    <location>
        <begin position="235"/>
        <end position="252"/>
    </location>
</feature>
<dbReference type="SMART" id="SM00440">
    <property type="entry name" value="ZnF_C2C2"/>
    <property type="match status" value="1"/>
</dbReference>
<keyword evidence="7 11" id="KW-1133">Transmembrane helix</keyword>
<dbReference type="Pfam" id="PF01096">
    <property type="entry name" value="Zn_ribbon_TFIIS"/>
    <property type="match status" value="1"/>
</dbReference>